<reference evidence="3 4" key="1">
    <citation type="submission" date="2024-04" db="EMBL/GenBank/DDBJ databases">
        <authorList>
            <person name="Waldvogel A.-M."/>
            <person name="Schoenle A."/>
        </authorList>
    </citation>
    <scope>NUCLEOTIDE SEQUENCE [LARGE SCALE GENOMIC DNA]</scope>
</reference>
<dbReference type="EMBL" id="OZ035839">
    <property type="protein sequence ID" value="CAL1586294.1"/>
    <property type="molecule type" value="Genomic_DNA"/>
</dbReference>
<protein>
    <submittedName>
        <fullName evidence="3">Uncharacterized protein</fullName>
    </submittedName>
</protein>
<evidence type="ECO:0000256" key="2">
    <source>
        <dbReference type="SAM" id="Phobius"/>
    </source>
</evidence>
<evidence type="ECO:0000313" key="3">
    <source>
        <dbReference type="EMBL" id="CAL1586294.1"/>
    </source>
</evidence>
<accession>A0AAV2KEE7</accession>
<proteinExistence type="predicted"/>
<keyword evidence="4" id="KW-1185">Reference proteome</keyword>
<feature type="region of interest" description="Disordered" evidence="1">
    <location>
        <begin position="35"/>
        <end position="70"/>
    </location>
</feature>
<organism evidence="3 4">
    <name type="scientific">Knipowitschia caucasica</name>
    <name type="common">Caucasian dwarf goby</name>
    <name type="synonym">Pomatoschistus caucasicus</name>
    <dbReference type="NCBI Taxonomy" id="637954"/>
    <lineage>
        <taxon>Eukaryota</taxon>
        <taxon>Metazoa</taxon>
        <taxon>Chordata</taxon>
        <taxon>Craniata</taxon>
        <taxon>Vertebrata</taxon>
        <taxon>Euteleostomi</taxon>
        <taxon>Actinopterygii</taxon>
        <taxon>Neopterygii</taxon>
        <taxon>Teleostei</taxon>
        <taxon>Neoteleostei</taxon>
        <taxon>Acanthomorphata</taxon>
        <taxon>Gobiaria</taxon>
        <taxon>Gobiiformes</taxon>
        <taxon>Gobioidei</taxon>
        <taxon>Gobiidae</taxon>
        <taxon>Gobiinae</taxon>
        <taxon>Knipowitschia</taxon>
    </lineage>
</organism>
<dbReference type="Proteomes" id="UP001497482">
    <property type="component" value="Chromosome 17"/>
</dbReference>
<evidence type="ECO:0000256" key="1">
    <source>
        <dbReference type="SAM" id="MobiDB-lite"/>
    </source>
</evidence>
<dbReference type="AlphaFoldDB" id="A0AAV2KEE7"/>
<sequence length="252" mass="27126">MSSKIGVLEHSSMDLIRRGKCKSGASHPCITPRGAACSPIPGPTTDLSTDGAPLTPPGAGGGEHGVERAQADSPVHKELWFIVVMAAIALLVMAIIIAIVLNKALNKPPFSRERPPLVATTMEKRSPMAVYPPSNSMLFDTVPDTTAYSNSVTLKGFTLKIEEVTEGKCEEDLAQAELGILSVNSLRRSVSQVMDGKSVAEDSDVWDPNINGHDSGMVRDPRNFMDDETFVDSIKGFSTVKKEHTMFTDTNL</sequence>
<keyword evidence="2" id="KW-0472">Membrane</keyword>
<feature type="transmembrane region" description="Helical" evidence="2">
    <location>
        <begin position="79"/>
        <end position="101"/>
    </location>
</feature>
<evidence type="ECO:0000313" key="4">
    <source>
        <dbReference type="Proteomes" id="UP001497482"/>
    </source>
</evidence>
<keyword evidence="2" id="KW-0812">Transmembrane</keyword>
<name>A0AAV2KEE7_KNICA</name>
<gene>
    <name evidence="3" type="ORF">KC01_LOCUS16388</name>
</gene>
<keyword evidence="2" id="KW-1133">Transmembrane helix</keyword>